<dbReference type="PANTHER" id="PTHR47843:SF2">
    <property type="entry name" value="BTB DOMAIN-CONTAINING PROTEIN"/>
    <property type="match status" value="1"/>
</dbReference>
<reference evidence="2" key="1">
    <citation type="journal article" date="2020" name="Stud. Mycol.">
        <title>101 Dothideomycetes genomes: a test case for predicting lifestyles and emergence of pathogens.</title>
        <authorList>
            <person name="Haridas S."/>
            <person name="Albert R."/>
            <person name="Binder M."/>
            <person name="Bloem J."/>
            <person name="Labutti K."/>
            <person name="Salamov A."/>
            <person name="Andreopoulos B."/>
            <person name="Baker S."/>
            <person name="Barry K."/>
            <person name="Bills G."/>
            <person name="Bluhm B."/>
            <person name="Cannon C."/>
            <person name="Castanera R."/>
            <person name="Culley D."/>
            <person name="Daum C."/>
            <person name="Ezra D."/>
            <person name="Gonzalez J."/>
            <person name="Henrissat B."/>
            <person name="Kuo A."/>
            <person name="Liang C."/>
            <person name="Lipzen A."/>
            <person name="Lutzoni F."/>
            <person name="Magnuson J."/>
            <person name="Mondo S."/>
            <person name="Nolan M."/>
            <person name="Ohm R."/>
            <person name="Pangilinan J."/>
            <person name="Park H.-J."/>
            <person name="Ramirez L."/>
            <person name="Alfaro M."/>
            <person name="Sun H."/>
            <person name="Tritt A."/>
            <person name="Yoshinaga Y."/>
            <person name="Zwiers L.-H."/>
            <person name="Turgeon B."/>
            <person name="Goodwin S."/>
            <person name="Spatafora J."/>
            <person name="Crous P."/>
            <person name="Grigoriev I."/>
        </authorList>
    </citation>
    <scope>NUCLEOTIDE SEQUENCE</scope>
    <source>
        <strain evidence="2">CBS 627.86</strain>
    </source>
</reference>
<name>A0A6A5ZJJ2_9PLEO</name>
<dbReference type="Proteomes" id="UP000799770">
    <property type="component" value="Unassembled WGS sequence"/>
</dbReference>
<gene>
    <name evidence="2" type="ORF">BDV96DRAFT_676201</name>
</gene>
<dbReference type="EMBL" id="ML977315">
    <property type="protein sequence ID" value="KAF2119296.1"/>
    <property type="molecule type" value="Genomic_DNA"/>
</dbReference>
<dbReference type="PROSITE" id="PS50097">
    <property type="entry name" value="BTB"/>
    <property type="match status" value="1"/>
</dbReference>
<evidence type="ECO:0000313" key="2">
    <source>
        <dbReference type="EMBL" id="KAF2119296.1"/>
    </source>
</evidence>
<feature type="domain" description="BTB" evidence="1">
    <location>
        <begin position="8"/>
        <end position="80"/>
    </location>
</feature>
<evidence type="ECO:0000313" key="3">
    <source>
        <dbReference type="Proteomes" id="UP000799770"/>
    </source>
</evidence>
<accession>A0A6A5ZJJ2</accession>
<sequence>MLLSFIATGTIVIVGQNEPKIFPVHKGLLIRHASYFHGAFNSKSSYVEAQTGVLRLDQDDPKIFELFRNFIYTGKFYEDMKTDYSRQYIFDPLLHSKQIRFCNSSDITNEGSIGLSFKQLFDLYVFADMRGAEVVKDVIVHLVSDKVAELERIPVNLLATLEDCPDTERRGVLSHLARIIAMCADVNALSNYDENISQKRWVSISQEAQGCIRTITQWYSANNRTHLKLTACAFHGKDHER</sequence>
<dbReference type="CDD" id="cd18186">
    <property type="entry name" value="BTB_POZ_ZBTB_KLHL-like"/>
    <property type="match status" value="1"/>
</dbReference>
<evidence type="ECO:0000259" key="1">
    <source>
        <dbReference type="PROSITE" id="PS50097"/>
    </source>
</evidence>
<organism evidence="2 3">
    <name type="scientific">Lophiotrema nucula</name>
    <dbReference type="NCBI Taxonomy" id="690887"/>
    <lineage>
        <taxon>Eukaryota</taxon>
        <taxon>Fungi</taxon>
        <taxon>Dikarya</taxon>
        <taxon>Ascomycota</taxon>
        <taxon>Pezizomycotina</taxon>
        <taxon>Dothideomycetes</taxon>
        <taxon>Pleosporomycetidae</taxon>
        <taxon>Pleosporales</taxon>
        <taxon>Lophiotremataceae</taxon>
        <taxon>Lophiotrema</taxon>
    </lineage>
</organism>
<proteinExistence type="predicted"/>
<dbReference type="InterPro" id="IPR011333">
    <property type="entry name" value="SKP1/BTB/POZ_sf"/>
</dbReference>
<protein>
    <recommendedName>
        <fullName evidence="1">BTB domain-containing protein</fullName>
    </recommendedName>
</protein>
<dbReference type="AlphaFoldDB" id="A0A6A5ZJJ2"/>
<dbReference type="Gene3D" id="3.30.710.10">
    <property type="entry name" value="Potassium Channel Kv1.1, Chain A"/>
    <property type="match status" value="1"/>
</dbReference>
<keyword evidence="3" id="KW-1185">Reference proteome</keyword>
<dbReference type="OrthoDB" id="3800455at2759"/>
<dbReference type="SUPFAM" id="SSF54695">
    <property type="entry name" value="POZ domain"/>
    <property type="match status" value="1"/>
</dbReference>
<dbReference type="Pfam" id="PF00651">
    <property type="entry name" value="BTB"/>
    <property type="match status" value="1"/>
</dbReference>
<dbReference type="PANTHER" id="PTHR47843">
    <property type="entry name" value="BTB DOMAIN-CONTAINING PROTEIN-RELATED"/>
    <property type="match status" value="1"/>
</dbReference>
<dbReference type="InterPro" id="IPR000210">
    <property type="entry name" value="BTB/POZ_dom"/>
</dbReference>